<comment type="caution">
    <text evidence="1">The sequence shown here is derived from an EMBL/GenBank/DDBJ whole genome shotgun (WGS) entry which is preliminary data.</text>
</comment>
<name>A0A179GLR6_PURLI</name>
<gene>
    <name evidence="1" type="ORF">VFPBJ_06948</name>
</gene>
<dbReference type="AlphaFoldDB" id="A0A179GLR6"/>
<accession>A0A179GLR6</accession>
<sequence>MFARRATLSCLGIKTLPWSCPLDSRRYRVWRRLVTHCCLHSLRVRPIAGRRCVDHSPPAPPVRRVTNYTTRRENRRTYGPVLPCTAELARWLVS</sequence>
<protein>
    <submittedName>
        <fullName evidence="1">Uncharacterized protein</fullName>
    </submittedName>
</protein>
<reference evidence="1 2" key="1">
    <citation type="submission" date="2016-01" db="EMBL/GenBank/DDBJ databases">
        <title>Biosynthesis of antibiotic leucinostatins and their inhibition on Phytophthora in bio-control Purpureocillium lilacinum.</title>
        <authorList>
            <person name="Wang G."/>
            <person name="Liu Z."/>
            <person name="Lin R."/>
            <person name="Li E."/>
            <person name="Mao Z."/>
            <person name="Ling J."/>
            <person name="Yin W."/>
            <person name="Xie B."/>
        </authorList>
    </citation>
    <scope>NUCLEOTIDE SEQUENCE [LARGE SCALE GENOMIC DNA]</scope>
    <source>
        <strain evidence="1">PLBJ-1</strain>
    </source>
</reference>
<dbReference type="Proteomes" id="UP000078240">
    <property type="component" value="Unassembled WGS sequence"/>
</dbReference>
<dbReference type="EMBL" id="LSBH01000005">
    <property type="protein sequence ID" value="OAQ78827.1"/>
    <property type="molecule type" value="Genomic_DNA"/>
</dbReference>
<evidence type="ECO:0000313" key="2">
    <source>
        <dbReference type="Proteomes" id="UP000078240"/>
    </source>
</evidence>
<evidence type="ECO:0000313" key="1">
    <source>
        <dbReference type="EMBL" id="OAQ78827.1"/>
    </source>
</evidence>
<proteinExistence type="predicted"/>
<organism evidence="1 2">
    <name type="scientific">Purpureocillium lilacinum</name>
    <name type="common">Paecilomyces lilacinus</name>
    <dbReference type="NCBI Taxonomy" id="33203"/>
    <lineage>
        <taxon>Eukaryota</taxon>
        <taxon>Fungi</taxon>
        <taxon>Dikarya</taxon>
        <taxon>Ascomycota</taxon>
        <taxon>Pezizomycotina</taxon>
        <taxon>Sordariomycetes</taxon>
        <taxon>Hypocreomycetidae</taxon>
        <taxon>Hypocreales</taxon>
        <taxon>Ophiocordycipitaceae</taxon>
        <taxon>Purpureocillium</taxon>
    </lineage>
</organism>